<dbReference type="InterPro" id="IPR042070">
    <property type="entry name" value="PucR_C-HTH_sf"/>
</dbReference>
<proteinExistence type="predicted"/>
<dbReference type="PANTHER" id="PTHR33744">
    <property type="entry name" value="CARBOHYDRATE DIACID REGULATOR"/>
    <property type="match status" value="1"/>
</dbReference>
<protein>
    <submittedName>
        <fullName evidence="3">Helix-turn-helix domain-containing protein</fullName>
    </submittedName>
</protein>
<reference evidence="3 4" key="1">
    <citation type="journal article" date="2019" name="Int. J. Syst. Evol. Microbiol.">
        <title>The Global Catalogue of Microorganisms (GCM) 10K type strain sequencing project: providing services to taxonomists for standard genome sequencing and annotation.</title>
        <authorList>
            <consortium name="The Broad Institute Genomics Platform"/>
            <consortium name="The Broad Institute Genome Sequencing Center for Infectious Disease"/>
            <person name="Wu L."/>
            <person name="Ma J."/>
        </authorList>
    </citation>
    <scope>NUCLEOTIDE SEQUENCE [LARGE SCALE GENOMIC DNA]</scope>
    <source>
        <strain evidence="3 4">JCM 13008</strain>
    </source>
</reference>
<feature type="domain" description="PucR C-terminal helix-turn-helix" evidence="1">
    <location>
        <begin position="338"/>
        <end position="396"/>
    </location>
</feature>
<evidence type="ECO:0000313" key="3">
    <source>
        <dbReference type="EMBL" id="GAA1111726.1"/>
    </source>
</evidence>
<organism evidence="3 4">
    <name type="scientific">Nocardioides dubius</name>
    <dbReference type="NCBI Taxonomy" id="317019"/>
    <lineage>
        <taxon>Bacteria</taxon>
        <taxon>Bacillati</taxon>
        <taxon>Actinomycetota</taxon>
        <taxon>Actinomycetes</taxon>
        <taxon>Propionibacteriales</taxon>
        <taxon>Nocardioidaceae</taxon>
        <taxon>Nocardioides</taxon>
    </lineage>
</organism>
<dbReference type="InterPro" id="IPR051448">
    <property type="entry name" value="CdaR-like_regulators"/>
</dbReference>
<comment type="caution">
    <text evidence="3">The sequence shown here is derived from an EMBL/GenBank/DDBJ whole genome shotgun (WGS) entry which is preliminary data.</text>
</comment>
<gene>
    <name evidence="3" type="ORF">GCM10009668_36420</name>
</gene>
<dbReference type="RefSeq" id="WP_343996302.1">
    <property type="nucleotide sequence ID" value="NZ_BAAALG010000013.1"/>
</dbReference>
<evidence type="ECO:0000259" key="1">
    <source>
        <dbReference type="Pfam" id="PF13556"/>
    </source>
</evidence>
<accession>A0ABN1U0U7</accession>
<keyword evidence="4" id="KW-1185">Reference proteome</keyword>
<feature type="domain" description="PucR-like N-terminal" evidence="2">
    <location>
        <begin position="16"/>
        <end position="153"/>
    </location>
</feature>
<dbReference type="InterPro" id="IPR058663">
    <property type="entry name" value="PucR-like_N"/>
</dbReference>
<evidence type="ECO:0000259" key="2">
    <source>
        <dbReference type="Pfam" id="PF25906"/>
    </source>
</evidence>
<dbReference type="Pfam" id="PF13556">
    <property type="entry name" value="HTH_30"/>
    <property type="match status" value="1"/>
</dbReference>
<dbReference type="Proteomes" id="UP001501581">
    <property type="component" value="Unassembled WGS sequence"/>
</dbReference>
<dbReference type="Pfam" id="PF25906">
    <property type="entry name" value="PucR-like_N"/>
    <property type="match status" value="1"/>
</dbReference>
<dbReference type="EMBL" id="BAAALG010000013">
    <property type="protein sequence ID" value="GAA1111726.1"/>
    <property type="molecule type" value="Genomic_DNA"/>
</dbReference>
<sequence length="419" mass="46200">MSHSLAVNHEPSNIDELVAEAREALPVLVDQVVHDVRREISAYAGPAGGERQQVIALAVTAAANQFLDIVLGGSINARVSKLFRDMGFSEAVDGHTLEPMRRALQIANRHSWNVLRHFATKHDVHVAYLGSLGDTLFAYMHHLDNEVARGHQLGTTARHDRLAREIDEEALRDNLIQALLTEGPDTPARLAELASDAESAGWPLPPAVVVMRVSYHGEFPTIRGLDNILARTTESPALLICRAEGAEATADLLQRSGPGLRVAVSIPVSPTQTAQADRWAQRTLDLVKVGAISPKPVIQCADHHLQLWLHSEPDLRRQLVQDLLEPLLSETPNSREILSETMLAWLESRDSAPAIAARLGVHPQTIRYRWKRINEIFGTLLHDTEFVVTVTMVLKATVPLWQAGDATDVEIYRARTEVG</sequence>
<name>A0ABN1U0U7_9ACTN</name>
<dbReference type="PANTHER" id="PTHR33744:SF1">
    <property type="entry name" value="DNA-BINDING TRANSCRIPTIONAL ACTIVATOR ADER"/>
    <property type="match status" value="1"/>
</dbReference>
<evidence type="ECO:0000313" key="4">
    <source>
        <dbReference type="Proteomes" id="UP001501581"/>
    </source>
</evidence>
<dbReference type="Gene3D" id="1.10.10.2840">
    <property type="entry name" value="PucR C-terminal helix-turn-helix domain"/>
    <property type="match status" value="1"/>
</dbReference>
<dbReference type="InterPro" id="IPR025736">
    <property type="entry name" value="PucR_C-HTH_dom"/>
</dbReference>